<dbReference type="Proteomes" id="UP000835052">
    <property type="component" value="Unassembled WGS sequence"/>
</dbReference>
<dbReference type="InterPro" id="IPR040223">
    <property type="entry name" value="PAR_bZIP"/>
</dbReference>
<feature type="compositionally biased region" description="Basic and acidic residues" evidence="7">
    <location>
        <begin position="82"/>
        <end position="124"/>
    </location>
</feature>
<evidence type="ECO:0000256" key="7">
    <source>
        <dbReference type="SAM" id="MobiDB-lite"/>
    </source>
</evidence>
<dbReference type="SMART" id="SM00338">
    <property type="entry name" value="BRLZ"/>
    <property type="match status" value="1"/>
</dbReference>
<feature type="region of interest" description="Disordered" evidence="7">
    <location>
        <begin position="60"/>
        <end position="124"/>
    </location>
</feature>
<dbReference type="PANTHER" id="PTHR11988">
    <property type="entry name" value="THYROTROPH EMBRYONIC FACTOR RELATED"/>
    <property type="match status" value="1"/>
</dbReference>
<evidence type="ECO:0000313" key="9">
    <source>
        <dbReference type="EMBL" id="CAD6198756.1"/>
    </source>
</evidence>
<comment type="subcellular location">
    <subcellularLocation>
        <location evidence="1">Nucleus</location>
    </subcellularLocation>
</comment>
<organism evidence="9 10">
    <name type="scientific">Caenorhabditis auriculariae</name>
    <dbReference type="NCBI Taxonomy" id="2777116"/>
    <lineage>
        <taxon>Eukaryota</taxon>
        <taxon>Metazoa</taxon>
        <taxon>Ecdysozoa</taxon>
        <taxon>Nematoda</taxon>
        <taxon>Chromadorea</taxon>
        <taxon>Rhabditida</taxon>
        <taxon>Rhabditina</taxon>
        <taxon>Rhabditomorpha</taxon>
        <taxon>Rhabditoidea</taxon>
        <taxon>Rhabditidae</taxon>
        <taxon>Peloderinae</taxon>
        <taxon>Caenorhabditis</taxon>
    </lineage>
</organism>
<evidence type="ECO:0000256" key="3">
    <source>
        <dbReference type="ARBA" id="ARBA00023015"/>
    </source>
</evidence>
<evidence type="ECO:0000256" key="2">
    <source>
        <dbReference type="ARBA" id="ARBA00006079"/>
    </source>
</evidence>
<comment type="caution">
    <text evidence="9">The sequence shown here is derived from an EMBL/GenBank/DDBJ whole genome shotgun (WGS) entry which is preliminary data.</text>
</comment>
<evidence type="ECO:0000256" key="6">
    <source>
        <dbReference type="ARBA" id="ARBA00023242"/>
    </source>
</evidence>
<protein>
    <recommendedName>
        <fullName evidence="8">BZIP domain-containing protein</fullName>
    </recommendedName>
</protein>
<name>A0A8S1HQ49_9PELO</name>
<accession>A0A8S1HQ49</accession>
<dbReference type="PROSITE" id="PS50217">
    <property type="entry name" value="BZIP"/>
    <property type="match status" value="1"/>
</dbReference>
<sequence length="165" mass="19565">MKESGEMAAEIHQHIASGLYDPQHIKAMSQMWNFEQYQQYPKDEKMLQFHPLFAHHMSSFTGMQSARESPCPSKKKPQPVPDEQKDENYRERRRRNNEAARKSREARRWKEETTSKRLEESQRENFRLRQQVHHLQMELHELRCTVAMNNISMASISAASSTNSY</sequence>
<dbReference type="InterPro" id="IPR046347">
    <property type="entry name" value="bZIP_sf"/>
</dbReference>
<dbReference type="GO" id="GO:0000978">
    <property type="term" value="F:RNA polymerase II cis-regulatory region sequence-specific DNA binding"/>
    <property type="evidence" value="ECO:0007669"/>
    <property type="project" value="TreeGrafter"/>
</dbReference>
<keyword evidence="6" id="KW-0539">Nucleus</keyword>
<dbReference type="Pfam" id="PF07716">
    <property type="entry name" value="bZIP_2"/>
    <property type="match status" value="1"/>
</dbReference>
<feature type="domain" description="BZIP" evidence="8">
    <location>
        <begin position="86"/>
        <end position="143"/>
    </location>
</feature>
<keyword evidence="3" id="KW-0805">Transcription regulation</keyword>
<dbReference type="EMBL" id="CAJGYM010000137">
    <property type="protein sequence ID" value="CAD6198756.1"/>
    <property type="molecule type" value="Genomic_DNA"/>
</dbReference>
<evidence type="ECO:0000256" key="4">
    <source>
        <dbReference type="ARBA" id="ARBA00023125"/>
    </source>
</evidence>
<dbReference type="GO" id="GO:0005634">
    <property type="term" value="C:nucleus"/>
    <property type="evidence" value="ECO:0007669"/>
    <property type="project" value="UniProtKB-SubCell"/>
</dbReference>
<reference evidence="9" key="1">
    <citation type="submission" date="2020-10" db="EMBL/GenBank/DDBJ databases">
        <authorList>
            <person name="Kikuchi T."/>
        </authorList>
    </citation>
    <scope>NUCLEOTIDE SEQUENCE</scope>
    <source>
        <strain evidence="9">NKZ352</strain>
    </source>
</reference>
<keyword evidence="10" id="KW-1185">Reference proteome</keyword>
<dbReference type="GO" id="GO:0000981">
    <property type="term" value="F:DNA-binding transcription factor activity, RNA polymerase II-specific"/>
    <property type="evidence" value="ECO:0007669"/>
    <property type="project" value="TreeGrafter"/>
</dbReference>
<gene>
    <name evidence="9" type="ORF">CAUJ_LOCUS14662</name>
</gene>
<evidence type="ECO:0000256" key="5">
    <source>
        <dbReference type="ARBA" id="ARBA00023163"/>
    </source>
</evidence>
<comment type="similarity">
    <text evidence="2">Belongs to the bZIP family. NFIL3 subfamily.</text>
</comment>
<keyword evidence="5" id="KW-0804">Transcription</keyword>
<dbReference type="FunFam" id="1.20.5.170:FF:000025">
    <property type="entry name" value="nuclear factor interleukin-3-regulated protein-like"/>
    <property type="match status" value="1"/>
</dbReference>
<dbReference type="SUPFAM" id="SSF57959">
    <property type="entry name" value="Leucine zipper domain"/>
    <property type="match status" value="1"/>
</dbReference>
<dbReference type="PANTHER" id="PTHR11988:SF27">
    <property type="entry name" value="GH27708P"/>
    <property type="match status" value="1"/>
</dbReference>
<dbReference type="OrthoDB" id="5832747at2759"/>
<evidence type="ECO:0000259" key="8">
    <source>
        <dbReference type="PROSITE" id="PS50217"/>
    </source>
</evidence>
<dbReference type="InterPro" id="IPR004827">
    <property type="entry name" value="bZIP"/>
</dbReference>
<dbReference type="Gene3D" id="1.20.5.170">
    <property type="match status" value="1"/>
</dbReference>
<evidence type="ECO:0000256" key="1">
    <source>
        <dbReference type="ARBA" id="ARBA00004123"/>
    </source>
</evidence>
<keyword evidence="4" id="KW-0238">DNA-binding</keyword>
<evidence type="ECO:0000313" key="10">
    <source>
        <dbReference type="Proteomes" id="UP000835052"/>
    </source>
</evidence>
<dbReference type="AlphaFoldDB" id="A0A8S1HQ49"/>
<proteinExistence type="inferred from homology"/>